<dbReference type="PANTHER" id="PTHR30126">
    <property type="entry name" value="HTH-TYPE TRANSCRIPTIONAL REGULATOR"/>
    <property type="match status" value="1"/>
</dbReference>
<evidence type="ECO:0000313" key="7">
    <source>
        <dbReference type="Proteomes" id="UP000580517"/>
    </source>
</evidence>
<comment type="caution">
    <text evidence="6">The sequence shown here is derived from an EMBL/GenBank/DDBJ whole genome shotgun (WGS) entry which is preliminary data.</text>
</comment>
<dbReference type="SUPFAM" id="SSF46785">
    <property type="entry name" value="Winged helix' DNA-binding domain"/>
    <property type="match status" value="1"/>
</dbReference>
<dbReference type="Gene3D" id="1.10.10.10">
    <property type="entry name" value="Winged helix-like DNA-binding domain superfamily/Winged helix DNA-binding domain"/>
    <property type="match status" value="1"/>
</dbReference>
<keyword evidence="2" id="KW-0805">Transcription regulation</keyword>
<dbReference type="CDD" id="cd05466">
    <property type="entry name" value="PBP2_LTTR_substrate"/>
    <property type="match status" value="1"/>
</dbReference>
<sequence length="304" mass="34296">MKQLWIEDFLTLAETGSFSGAAALRHVTQPAFSRRIQQLETWLGVELVDRRSQPMHLTAVAQRYVPAFQALLRDMHQLRNRMQAEHNGSARIVLATQHSLTMARLPPLLELFMACSPPRIDVNVRSEDHDECVAVFLRGEADLLLCMEEQHDPLYTLIPDSLRLPMGYETLVPLSAPGMHGGALHQPQADKPLNLLAFPSDSFLGRIMYKQAFPALMQYHNVEIVHESVFLAGVKEMLLAGFGMAWLPQSLVERELKAGALVILTNGDDDVFQPVRLQLGLYRNAHSAYPEALDRIWSQIKTQR</sequence>
<dbReference type="SUPFAM" id="SSF53850">
    <property type="entry name" value="Periplasmic binding protein-like II"/>
    <property type="match status" value="1"/>
</dbReference>
<reference evidence="6 7" key="1">
    <citation type="submission" date="2020-07" db="EMBL/GenBank/DDBJ databases">
        <title>Taxonomic revisions and descriptions of new bacterial species based on genomic comparisons in the high-G+C-content subgroup of the family Alcaligenaceae.</title>
        <authorList>
            <person name="Szabo A."/>
            <person name="Felfoldi T."/>
        </authorList>
    </citation>
    <scope>NUCLEOTIDE SEQUENCE [LARGE SCALE GENOMIC DNA]</scope>
    <source>
        <strain evidence="6 7">DSM 25264</strain>
    </source>
</reference>
<dbReference type="InterPro" id="IPR036390">
    <property type="entry name" value="WH_DNA-bd_sf"/>
</dbReference>
<evidence type="ECO:0000259" key="5">
    <source>
        <dbReference type="PROSITE" id="PS50931"/>
    </source>
</evidence>
<dbReference type="Proteomes" id="UP000580517">
    <property type="component" value="Unassembled WGS sequence"/>
</dbReference>
<dbReference type="GO" id="GO:0003700">
    <property type="term" value="F:DNA-binding transcription factor activity"/>
    <property type="evidence" value="ECO:0007669"/>
    <property type="project" value="InterPro"/>
</dbReference>
<dbReference type="RefSeq" id="WP_129969454.1">
    <property type="nucleotide sequence ID" value="NZ_JACCEW010000003.1"/>
</dbReference>
<dbReference type="AlphaFoldDB" id="A0A853FCL4"/>
<dbReference type="PANTHER" id="PTHR30126:SF2">
    <property type="entry name" value="HTH-TYPE TRANSCRIPTIONAL REGULATOR YJIE"/>
    <property type="match status" value="1"/>
</dbReference>
<evidence type="ECO:0000256" key="4">
    <source>
        <dbReference type="ARBA" id="ARBA00023163"/>
    </source>
</evidence>
<evidence type="ECO:0000256" key="2">
    <source>
        <dbReference type="ARBA" id="ARBA00023015"/>
    </source>
</evidence>
<dbReference type="Gene3D" id="3.40.190.10">
    <property type="entry name" value="Periplasmic binding protein-like II"/>
    <property type="match status" value="2"/>
</dbReference>
<keyword evidence="7" id="KW-1185">Reference proteome</keyword>
<name>A0A853FCL4_9BURK</name>
<dbReference type="EMBL" id="JACCEW010000003">
    <property type="protein sequence ID" value="NYT37402.1"/>
    <property type="molecule type" value="Genomic_DNA"/>
</dbReference>
<dbReference type="OrthoDB" id="8715249at2"/>
<keyword evidence="3" id="KW-0238">DNA-binding</keyword>
<dbReference type="PROSITE" id="PS50931">
    <property type="entry name" value="HTH_LYSR"/>
    <property type="match status" value="1"/>
</dbReference>
<protein>
    <submittedName>
        <fullName evidence="6">LysR family transcriptional regulator</fullName>
    </submittedName>
</protein>
<feature type="domain" description="HTH lysR-type" evidence="5">
    <location>
        <begin position="1"/>
        <end position="58"/>
    </location>
</feature>
<proteinExistence type="inferred from homology"/>
<evidence type="ECO:0000256" key="3">
    <source>
        <dbReference type="ARBA" id="ARBA00023125"/>
    </source>
</evidence>
<evidence type="ECO:0000256" key="1">
    <source>
        <dbReference type="ARBA" id="ARBA00009437"/>
    </source>
</evidence>
<organism evidence="6 7">
    <name type="scientific">Allopusillimonas soli</name>
    <dbReference type="NCBI Taxonomy" id="659016"/>
    <lineage>
        <taxon>Bacteria</taxon>
        <taxon>Pseudomonadati</taxon>
        <taxon>Pseudomonadota</taxon>
        <taxon>Betaproteobacteria</taxon>
        <taxon>Burkholderiales</taxon>
        <taxon>Alcaligenaceae</taxon>
        <taxon>Allopusillimonas</taxon>
    </lineage>
</organism>
<dbReference type="InterPro" id="IPR036388">
    <property type="entry name" value="WH-like_DNA-bd_sf"/>
</dbReference>
<dbReference type="GO" id="GO:0000976">
    <property type="term" value="F:transcription cis-regulatory region binding"/>
    <property type="evidence" value="ECO:0007669"/>
    <property type="project" value="TreeGrafter"/>
</dbReference>
<keyword evidence="4" id="KW-0804">Transcription</keyword>
<dbReference type="InterPro" id="IPR000847">
    <property type="entry name" value="LysR_HTH_N"/>
</dbReference>
<dbReference type="PRINTS" id="PR00039">
    <property type="entry name" value="HTHLYSR"/>
</dbReference>
<comment type="similarity">
    <text evidence="1">Belongs to the LysR transcriptional regulatory family.</text>
</comment>
<accession>A0A853FCL4</accession>
<gene>
    <name evidence="6" type="ORF">H0A68_11005</name>
</gene>
<dbReference type="Pfam" id="PF00126">
    <property type="entry name" value="HTH_1"/>
    <property type="match status" value="1"/>
</dbReference>
<dbReference type="Pfam" id="PF03466">
    <property type="entry name" value="LysR_substrate"/>
    <property type="match status" value="1"/>
</dbReference>
<dbReference type="InterPro" id="IPR005119">
    <property type="entry name" value="LysR_subst-bd"/>
</dbReference>
<evidence type="ECO:0000313" key="6">
    <source>
        <dbReference type="EMBL" id="NYT37402.1"/>
    </source>
</evidence>